<dbReference type="SMART" id="SM00028">
    <property type="entry name" value="TPR"/>
    <property type="match status" value="2"/>
</dbReference>
<feature type="domain" description="NTF2-like N-terminal transpeptidase" evidence="5">
    <location>
        <begin position="26"/>
        <end position="124"/>
    </location>
</feature>
<dbReference type="PANTHER" id="PTHR45586">
    <property type="entry name" value="TPR REPEAT-CONTAINING PROTEIN PA4667"/>
    <property type="match status" value="1"/>
</dbReference>
<evidence type="ECO:0000313" key="7">
    <source>
        <dbReference type="Proteomes" id="UP000017973"/>
    </source>
</evidence>
<feature type="chain" id="PRO_5039332761" description="NTF2-like N-terminal transpeptidase domain-containing protein" evidence="4">
    <location>
        <begin position="19"/>
        <end position="255"/>
    </location>
</feature>
<proteinExistence type="predicted"/>
<dbReference type="STRING" id="1408254.T458_02275"/>
<keyword evidence="7" id="KW-1185">Reference proteome</keyword>
<dbReference type="EMBL" id="AYJU01000001">
    <property type="protein sequence ID" value="EST56749.1"/>
    <property type="molecule type" value="Genomic_DNA"/>
</dbReference>
<evidence type="ECO:0000259" key="5">
    <source>
        <dbReference type="Pfam" id="PF05223"/>
    </source>
</evidence>
<keyword evidence="4" id="KW-0732">Signal</keyword>
<dbReference type="Gene3D" id="1.25.40.10">
    <property type="entry name" value="Tetratricopeptide repeat domain"/>
    <property type="match status" value="1"/>
</dbReference>
<dbReference type="PROSITE" id="PS51257">
    <property type="entry name" value="PROKAR_LIPOPROTEIN"/>
    <property type="match status" value="1"/>
</dbReference>
<dbReference type="InterPro" id="IPR051012">
    <property type="entry name" value="CellSynth/LPSAsmb/PSIAsmb"/>
</dbReference>
<dbReference type="SUPFAM" id="SSF48452">
    <property type="entry name" value="TPR-like"/>
    <property type="match status" value="1"/>
</dbReference>
<dbReference type="GO" id="GO:0046677">
    <property type="term" value="P:response to antibiotic"/>
    <property type="evidence" value="ECO:0007669"/>
    <property type="project" value="InterPro"/>
</dbReference>
<evidence type="ECO:0000256" key="2">
    <source>
        <dbReference type="ARBA" id="ARBA00022803"/>
    </source>
</evidence>
<dbReference type="Proteomes" id="UP000017973">
    <property type="component" value="Unassembled WGS sequence"/>
</dbReference>
<feature type="repeat" description="TPR" evidence="3">
    <location>
        <begin position="211"/>
        <end position="244"/>
    </location>
</feature>
<comment type="caution">
    <text evidence="6">The sequence shown here is derived from an EMBL/GenBank/DDBJ whole genome shotgun (WGS) entry which is preliminary data.</text>
</comment>
<protein>
    <recommendedName>
        <fullName evidence="5">NTF2-like N-terminal transpeptidase domain-containing protein</fullName>
    </recommendedName>
</protein>
<dbReference type="InterPro" id="IPR019734">
    <property type="entry name" value="TPR_rpt"/>
</dbReference>
<evidence type="ECO:0000256" key="4">
    <source>
        <dbReference type="SAM" id="SignalP"/>
    </source>
</evidence>
<dbReference type="PROSITE" id="PS50005">
    <property type="entry name" value="TPR"/>
    <property type="match status" value="1"/>
</dbReference>
<dbReference type="PATRIC" id="fig|1408254.3.peg.465"/>
<name>V6MDZ7_9BACL</name>
<evidence type="ECO:0000313" key="6">
    <source>
        <dbReference type="EMBL" id="EST56749.1"/>
    </source>
</evidence>
<dbReference type="Pfam" id="PF13181">
    <property type="entry name" value="TPR_8"/>
    <property type="match status" value="1"/>
</dbReference>
<dbReference type="PANTHER" id="PTHR45586:SF1">
    <property type="entry name" value="LIPOPOLYSACCHARIDE ASSEMBLY PROTEIN B"/>
    <property type="match status" value="1"/>
</dbReference>
<dbReference type="AlphaFoldDB" id="V6MDZ7"/>
<sequence length="255" mass="28533">MKRVVLLFFILSLIAALAGCSPKGDPQETLKTFYNNVMDANYDAAYEILAEADRKATSKEDFVLFMRLNADLYKLNGVEIIQTDNNSDSVVFDVVEKLLDIDKDKEESVSYKCSVVAENGEWKVFSDKKYGEGIPALQNSIGWLYINGTKIEGRNENEAAKWFHEALKRDASYYQAHYGLSIAYASLGRYEEAIAAAKQFVSSTEGKKEQAGGYNVIGICYEVMKDFVKAKEAYQKAVELDPTNENAMASLARVK</sequence>
<dbReference type="InterPro" id="IPR011990">
    <property type="entry name" value="TPR-like_helical_dom_sf"/>
</dbReference>
<keyword evidence="1" id="KW-0677">Repeat</keyword>
<gene>
    <name evidence="6" type="ORF">T458_02275</name>
</gene>
<dbReference type="eggNOG" id="COG5010">
    <property type="taxonomic scope" value="Bacteria"/>
</dbReference>
<evidence type="ECO:0000256" key="1">
    <source>
        <dbReference type="ARBA" id="ARBA00022737"/>
    </source>
</evidence>
<dbReference type="Pfam" id="PF00515">
    <property type="entry name" value="TPR_1"/>
    <property type="match status" value="1"/>
</dbReference>
<dbReference type="InterPro" id="IPR007887">
    <property type="entry name" value="MecA_N"/>
</dbReference>
<organism evidence="6 7">
    <name type="scientific">Brevibacillus panacihumi W25</name>
    <dbReference type="NCBI Taxonomy" id="1408254"/>
    <lineage>
        <taxon>Bacteria</taxon>
        <taxon>Bacillati</taxon>
        <taxon>Bacillota</taxon>
        <taxon>Bacilli</taxon>
        <taxon>Bacillales</taxon>
        <taxon>Paenibacillaceae</taxon>
        <taxon>Brevibacillus</taxon>
    </lineage>
</organism>
<dbReference type="HOGENOM" id="CLU_095231_0_0_9"/>
<accession>V6MDZ7</accession>
<reference evidence="6 7" key="1">
    <citation type="journal article" date="2014" name="Genome Announc.">
        <title>Draft Genome Sequence of Brevibacillus panacihumi Strain W25, a Halotolerant Hydrocarbon-Degrading Bacterium.</title>
        <authorList>
            <person name="Wang X."/>
            <person name="Jin D."/>
            <person name="Zhou L."/>
            <person name="Wu L."/>
            <person name="An W."/>
            <person name="Chen Y."/>
            <person name="Zhao L."/>
        </authorList>
    </citation>
    <scope>NUCLEOTIDE SEQUENCE [LARGE SCALE GENOMIC DNA]</scope>
    <source>
        <strain evidence="6 7">W25</strain>
    </source>
</reference>
<feature type="signal peptide" evidence="4">
    <location>
        <begin position="1"/>
        <end position="18"/>
    </location>
</feature>
<evidence type="ECO:0000256" key="3">
    <source>
        <dbReference type="PROSITE-ProRule" id="PRU00339"/>
    </source>
</evidence>
<dbReference type="RefSeq" id="WP_023554541.1">
    <property type="nucleotide sequence ID" value="NZ_KI629782.1"/>
</dbReference>
<dbReference type="Pfam" id="PF05223">
    <property type="entry name" value="MecA_N"/>
    <property type="match status" value="1"/>
</dbReference>
<keyword evidence="2 3" id="KW-0802">TPR repeat</keyword>